<feature type="binding site" evidence="9">
    <location>
        <begin position="120"/>
        <end position="125"/>
    </location>
    <ligand>
        <name>ATP</name>
        <dbReference type="ChEBI" id="CHEBI:30616"/>
    </ligand>
</feature>
<feature type="binding site" evidence="9">
    <location>
        <position position="35"/>
    </location>
    <ligand>
        <name>ATP</name>
        <dbReference type="ChEBI" id="CHEBI:30616"/>
    </ligand>
</feature>
<dbReference type="Pfam" id="PF13589">
    <property type="entry name" value="HATPase_c_3"/>
    <property type="match status" value="1"/>
</dbReference>
<evidence type="ECO:0000313" key="11">
    <source>
        <dbReference type="EMBL" id="MBO8436643.1"/>
    </source>
</evidence>
<comment type="caution">
    <text evidence="8">Lacks conserved residue(s) required for the propagation of feature annotation.</text>
</comment>
<dbReference type="GO" id="GO:0051082">
    <property type="term" value="F:unfolded protein binding"/>
    <property type="evidence" value="ECO:0007669"/>
    <property type="project" value="UniProtKB-UniRule"/>
</dbReference>
<dbReference type="SMART" id="SM00387">
    <property type="entry name" value="HATPase_c"/>
    <property type="match status" value="1"/>
</dbReference>
<evidence type="ECO:0000256" key="8">
    <source>
        <dbReference type="HAMAP-Rule" id="MF_00505"/>
    </source>
</evidence>
<dbReference type="NCBIfam" id="NF003555">
    <property type="entry name" value="PRK05218.1"/>
    <property type="match status" value="1"/>
</dbReference>
<dbReference type="SUPFAM" id="SSF110942">
    <property type="entry name" value="HSP90 C-terminal domain"/>
    <property type="match status" value="1"/>
</dbReference>
<dbReference type="SUPFAM" id="SSF55874">
    <property type="entry name" value="ATPase domain of HSP90 chaperone/DNA topoisomerase II/histidine kinase"/>
    <property type="match status" value="1"/>
</dbReference>
<feature type="binding site" evidence="9">
    <location>
        <begin position="98"/>
        <end position="99"/>
    </location>
    <ligand>
        <name>ATP</name>
        <dbReference type="ChEBI" id="CHEBI:30616"/>
    </ligand>
</feature>
<keyword evidence="7 8" id="KW-0143">Chaperone</keyword>
<feature type="domain" description="Histidine kinase/HSP90-like ATPase" evidence="10">
    <location>
        <begin position="24"/>
        <end position="180"/>
    </location>
</feature>
<evidence type="ECO:0000256" key="3">
    <source>
        <dbReference type="ARBA" id="ARBA00022490"/>
    </source>
</evidence>
<dbReference type="InterPro" id="IPR037196">
    <property type="entry name" value="HSP90_C"/>
</dbReference>
<dbReference type="PANTHER" id="PTHR11528">
    <property type="entry name" value="HEAT SHOCK PROTEIN 90 FAMILY MEMBER"/>
    <property type="match status" value="1"/>
</dbReference>
<evidence type="ECO:0000256" key="7">
    <source>
        <dbReference type="ARBA" id="ARBA00023186"/>
    </source>
</evidence>
<feature type="binding site" evidence="9">
    <location>
        <position position="78"/>
    </location>
    <ligand>
        <name>ATP</name>
        <dbReference type="ChEBI" id="CHEBI:30616"/>
    </ligand>
</feature>
<comment type="caution">
    <text evidence="11">The sequence shown here is derived from an EMBL/GenBank/DDBJ whole genome shotgun (WGS) entry which is preliminary data.</text>
</comment>
<feature type="binding site" evidence="9">
    <location>
        <position position="91"/>
    </location>
    <ligand>
        <name>ATP</name>
        <dbReference type="ChEBI" id="CHEBI:30616"/>
    </ligand>
</feature>
<proteinExistence type="inferred from homology"/>
<name>A0A9D9H6H6_9SPIO</name>
<protein>
    <recommendedName>
        <fullName evidence="8">Chaperone protein HtpG</fullName>
    </recommendedName>
    <alternativeName>
        <fullName evidence="8">Heat shock protein HtpG</fullName>
    </alternativeName>
    <alternativeName>
        <fullName evidence="8">High temperature protein G</fullName>
    </alternativeName>
</protein>
<comment type="subcellular location">
    <subcellularLocation>
        <location evidence="1 8">Cytoplasm</location>
    </subcellularLocation>
</comment>
<reference evidence="11" key="2">
    <citation type="journal article" date="2021" name="PeerJ">
        <title>Extensive microbial diversity within the chicken gut microbiome revealed by metagenomics and culture.</title>
        <authorList>
            <person name="Gilroy R."/>
            <person name="Ravi A."/>
            <person name="Getino M."/>
            <person name="Pursley I."/>
            <person name="Horton D.L."/>
            <person name="Alikhan N.F."/>
            <person name="Baker D."/>
            <person name="Gharbi K."/>
            <person name="Hall N."/>
            <person name="Watson M."/>
            <person name="Adriaenssens E.M."/>
            <person name="Foster-Nyarko E."/>
            <person name="Jarju S."/>
            <person name="Secka A."/>
            <person name="Antonio M."/>
            <person name="Oren A."/>
            <person name="Chaudhuri R.R."/>
            <person name="La Ragione R."/>
            <person name="Hildebrand F."/>
            <person name="Pallen M.J."/>
        </authorList>
    </citation>
    <scope>NUCLEOTIDE SEQUENCE</scope>
    <source>
        <strain evidence="11">7293</strain>
    </source>
</reference>
<evidence type="ECO:0000313" key="12">
    <source>
        <dbReference type="Proteomes" id="UP000823615"/>
    </source>
</evidence>
<feature type="binding site" evidence="9">
    <location>
        <position position="83"/>
    </location>
    <ligand>
        <name>ATP</name>
        <dbReference type="ChEBI" id="CHEBI:30616"/>
    </ligand>
</feature>
<reference evidence="11" key="1">
    <citation type="submission" date="2020-10" db="EMBL/GenBank/DDBJ databases">
        <authorList>
            <person name="Gilroy R."/>
        </authorList>
    </citation>
    <scope>NUCLEOTIDE SEQUENCE</scope>
    <source>
        <strain evidence="11">7293</strain>
    </source>
</reference>
<dbReference type="CDD" id="cd16927">
    <property type="entry name" value="HATPase_Hsp90-like"/>
    <property type="match status" value="1"/>
</dbReference>
<dbReference type="GO" id="GO:0005737">
    <property type="term" value="C:cytoplasm"/>
    <property type="evidence" value="ECO:0007669"/>
    <property type="project" value="UniProtKB-SubCell"/>
</dbReference>
<evidence type="ECO:0000256" key="2">
    <source>
        <dbReference type="ARBA" id="ARBA00008239"/>
    </source>
</evidence>
<dbReference type="Gene3D" id="1.20.120.790">
    <property type="entry name" value="Heat shock protein 90, C-terminal domain"/>
    <property type="match status" value="1"/>
</dbReference>
<dbReference type="Gene3D" id="3.30.565.10">
    <property type="entry name" value="Histidine kinase-like ATPase, C-terminal domain"/>
    <property type="match status" value="1"/>
</dbReference>
<dbReference type="InterPro" id="IPR003594">
    <property type="entry name" value="HATPase_dom"/>
</dbReference>
<dbReference type="Gene3D" id="3.30.230.80">
    <property type="match status" value="1"/>
</dbReference>
<dbReference type="Proteomes" id="UP000823615">
    <property type="component" value="Unassembled WGS sequence"/>
</dbReference>
<dbReference type="AlphaFoldDB" id="A0A9D9H6H6"/>
<dbReference type="GO" id="GO:0005524">
    <property type="term" value="F:ATP binding"/>
    <property type="evidence" value="ECO:0007669"/>
    <property type="project" value="UniProtKB-UniRule"/>
</dbReference>
<dbReference type="InterPro" id="IPR019805">
    <property type="entry name" value="Heat_shock_protein_90_CS"/>
</dbReference>
<dbReference type="InterPro" id="IPR020568">
    <property type="entry name" value="Ribosomal_Su5_D2-typ_SF"/>
</dbReference>
<dbReference type="GO" id="GO:0140662">
    <property type="term" value="F:ATP-dependent protein folding chaperone"/>
    <property type="evidence" value="ECO:0007669"/>
    <property type="project" value="InterPro"/>
</dbReference>
<evidence type="ECO:0000256" key="1">
    <source>
        <dbReference type="ARBA" id="ARBA00004496"/>
    </source>
</evidence>
<dbReference type="InterPro" id="IPR036890">
    <property type="entry name" value="HATPase_C_sf"/>
</dbReference>
<dbReference type="HAMAP" id="MF_00505">
    <property type="entry name" value="HSP90"/>
    <property type="match status" value="1"/>
</dbReference>
<evidence type="ECO:0000256" key="5">
    <source>
        <dbReference type="ARBA" id="ARBA00022840"/>
    </source>
</evidence>
<dbReference type="InterPro" id="IPR001404">
    <property type="entry name" value="Hsp90_fam"/>
</dbReference>
<dbReference type="PROSITE" id="PS00298">
    <property type="entry name" value="HSP90"/>
    <property type="match status" value="1"/>
</dbReference>
<keyword evidence="4 8" id="KW-0547">Nucleotide-binding</keyword>
<keyword evidence="6 8" id="KW-0346">Stress response</keyword>
<comment type="subunit">
    <text evidence="8">Homodimer.</text>
</comment>
<dbReference type="InterPro" id="IPR020575">
    <property type="entry name" value="Hsp90_N"/>
</dbReference>
<feature type="region of interest" description="C" evidence="8">
    <location>
        <begin position="554"/>
        <end position="624"/>
    </location>
</feature>
<dbReference type="Gene3D" id="3.40.50.11260">
    <property type="match status" value="1"/>
</dbReference>
<dbReference type="GO" id="GO:0016887">
    <property type="term" value="F:ATP hydrolysis activity"/>
    <property type="evidence" value="ECO:0007669"/>
    <property type="project" value="InterPro"/>
</dbReference>
<keyword evidence="3 8" id="KW-0963">Cytoplasm</keyword>
<dbReference type="EMBL" id="JADIMT010000075">
    <property type="protein sequence ID" value="MBO8436643.1"/>
    <property type="molecule type" value="Genomic_DNA"/>
</dbReference>
<comment type="similarity">
    <text evidence="2 8">Belongs to the heat shock protein 90 family.</text>
</comment>
<feature type="binding site" evidence="9">
    <location>
        <position position="344"/>
    </location>
    <ligand>
        <name>ATP</name>
        <dbReference type="ChEBI" id="CHEBI:30616"/>
    </ligand>
</feature>
<dbReference type="PIRSF" id="PIRSF002583">
    <property type="entry name" value="Hsp90"/>
    <property type="match status" value="1"/>
</dbReference>
<sequence>MSSRKFKTEVADLLHLIIHSLYSNKEIFLRELISNASDAIDKLRYLSLTDEKLKGFSFNPRIDISFTEDGERTLTISDNGIGMNEDDLNDNLGTIASSGTRKFLASLTEDQKKDSNLIGQFGVGFYSAFMVAKKITVISRKAGEDDAWKWESDGESSYSIEKAERNEQGSTIILTLNEEGEEFANRWQLETLIKKYSDNIAYPIYLAYDQVHYDNEKKDENGNAVKTTEHKVEQINSASALWKRPKSSIKDEEYKEFYKNSFYDSDDPLFYIHTQAEGTNEYTTLFYIPAKAPFDMYYADYRPGVKLYVKRVYITDDDKDLLPVYLRFVRGIIDSEDLPLNVSREILQENRVMVSIRNASVKKLLGEFKKISENNPELYSKFIAEYNRPLKEGLYSDYSNRETLMELVRFKSSTEDGYVSLKDYKSRMKEGQKAIYYISGGKEEVLRTSPLVAAYREKGYEVLIMGDDIDDIVISQIGEYDKTPLKAINKAGALDDLKSDDDKAKEEAKKPVAEKIKAALGERVKDVVISSRLTDTPAAVIFSDDDPSMQMQRLMKQMGGEMPDIKPMLEINPDSPVIAKIEKSSDDEFVKSLSSVILDQALIQEGVMPSNPAEFAANLTKLLS</sequence>
<dbReference type="PRINTS" id="PR00775">
    <property type="entry name" value="HEATSHOCK90"/>
</dbReference>
<dbReference type="FunFam" id="3.30.565.10:FF:000009">
    <property type="entry name" value="Molecular chaperone HtpG"/>
    <property type="match status" value="1"/>
</dbReference>
<comment type="function">
    <text evidence="8">Molecular chaperone. Has ATPase activity.</text>
</comment>
<organism evidence="11 12">
    <name type="scientific">Candidatus Ornithospirochaeta stercoripullorum</name>
    <dbReference type="NCBI Taxonomy" id="2840899"/>
    <lineage>
        <taxon>Bacteria</taxon>
        <taxon>Pseudomonadati</taxon>
        <taxon>Spirochaetota</taxon>
        <taxon>Spirochaetia</taxon>
        <taxon>Spirochaetales</taxon>
        <taxon>Spirochaetaceae</taxon>
        <taxon>Spirochaetaceae incertae sedis</taxon>
        <taxon>Candidatus Ornithospirochaeta</taxon>
    </lineage>
</organism>
<keyword evidence="5 8" id="KW-0067">ATP-binding</keyword>
<evidence type="ECO:0000256" key="9">
    <source>
        <dbReference type="PIRSR" id="PIRSR002583-1"/>
    </source>
</evidence>
<evidence type="ECO:0000256" key="4">
    <source>
        <dbReference type="ARBA" id="ARBA00022741"/>
    </source>
</evidence>
<dbReference type="Pfam" id="PF00183">
    <property type="entry name" value="HSP90"/>
    <property type="match status" value="1"/>
</dbReference>
<accession>A0A9D9H6H6</accession>
<gene>
    <name evidence="8 11" type="primary">htpG</name>
    <name evidence="11" type="ORF">IAA97_06660</name>
</gene>
<dbReference type="SUPFAM" id="SSF54211">
    <property type="entry name" value="Ribosomal protein S5 domain 2-like"/>
    <property type="match status" value="1"/>
</dbReference>
<evidence type="ECO:0000259" key="10">
    <source>
        <dbReference type="SMART" id="SM00387"/>
    </source>
</evidence>
<feature type="region of interest" description="A; substrate-binding" evidence="8">
    <location>
        <begin position="1"/>
        <end position="344"/>
    </location>
</feature>
<feature type="binding site" evidence="9">
    <location>
        <position position="31"/>
    </location>
    <ligand>
        <name>ATP</name>
        <dbReference type="ChEBI" id="CHEBI:30616"/>
    </ligand>
</feature>
<evidence type="ECO:0000256" key="6">
    <source>
        <dbReference type="ARBA" id="ARBA00023016"/>
    </source>
</evidence>